<gene>
    <name evidence="2" type="ORF">CCAP1982_LOCUS20583</name>
</gene>
<organism evidence="2 3">
    <name type="scientific">Ceratitis capitata</name>
    <name type="common">Mediterranean fruit fly</name>
    <name type="synonym">Tephritis capitata</name>
    <dbReference type="NCBI Taxonomy" id="7213"/>
    <lineage>
        <taxon>Eukaryota</taxon>
        <taxon>Metazoa</taxon>
        <taxon>Ecdysozoa</taxon>
        <taxon>Arthropoda</taxon>
        <taxon>Hexapoda</taxon>
        <taxon>Insecta</taxon>
        <taxon>Pterygota</taxon>
        <taxon>Neoptera</taxon>
        <taxon>Endopterygota</taxon>
        <taxon>Diptera</taxon>
        <taxon>Brachycera</taxon>
        <taxon>Muscomorpha</taxon>
        <taxon>Tephritoidea</taxon>
        <taxon>Tephritidae</taxon>
        <taxon>Ceratitis</taxon>
        <taxon>Ceratitis</taxon>
    </lineage>
</organism>
<sequence>MQEPVAGSYAATTSQFSSSSGGRDSNSNSRPHHRRQVGNEHSLRFSQTTAAKKKESDQPKSIRTHAKLKENSFLIPFVPHRSNASTRQAKSTMRPVSSSPVFVFLLVNEMKTNDVRWRHSPRSLTNIYLPVCDAHLISYIPKYSHVLTGTGTNYPLQPAQCHHRCGQCFIEVVVGVSLLISVRCRVAI</sequence>
<keyword evidence="3" id="KW-1185">Reference proteome</keyword>
<dbReference type="EMBL" id="CAJHJT010000056">
    <property type="protein sequence ID" value="CAD7012499.1"/>
    <property type="molecule type" value="Genomic_DNA"/>
</dbReference>
<proteinExistence type="predicted"/>
<evidence type="ECO:0000313" key="2">
    <source>
        <dbReference type="EMBL" id="CAD7012499.1"/>
    </source>
</evidence>
<evidence type="ECO:0000313" key="3">
    <source>
        <dbReference type="Proteomes" id="UP000606786"/>
    </source>
</evidence>
<protein>
    <submittedName>
        <fullName evidence="2">(Mediterranean fruit fly) hypothetical protein</fullName>
    </submittedName>
</protein>
<feature type="region of interest" description="Disordered" evidence="1">
    <location>
        <begin position="1"/>
        <end position="65"/>
    </location>
</feature>
<dbReference type="Proteomes" id="UP000606786">
    <property type="component" value="Unassembled WGS sequence"/>
</dbReference>
<comment type="caution">
    <text evidence="2">The sequence shown here is derived from an EMBL/GenBank/DDBJ whole genome shotgun (WGS) entry which is preliminary data.</text>
</comment>
<evidence type="ECO:0000256" key="1">
    <source>
        <dbReference type="SAM" id="MobiDB-lite"/>
    </source>
</evidence>
<dbReference type="AlphaFoldDB" id="A0A811VE57"/>
<reference evidence="2" key="1">
    <citation type="submission" date="2020-11" db="EMBL/GenBank/DDBJ databases">
        <authorList>
            <person name="Whitehead M."/>
        </authorList>
    </citation>
    <scope>NUCLEOTIDE SEQUENCE</scope>
    <source>
        <strain evidence="2">EGII</strain>
    </source>
</reference>
<accession>A0A811VE57</accession>
<feature type="compositionally biased region" description="Low complexity" evidence="1">
    <location>
        <begin position="17"/>
        <end position="29"/>
    </location>
</feature>
<name>A0A811VE57_CERCA</name>